<keyword evidence="1" id="KW-0812">Transmembrane</keyword>
<evidence type="ECO:0000313" key="2">
    <source>
        <dbReference type="EMBL" id="SFR16535.1"/>
    </source>
</evidence>
<dbReference type="Proteomes" id="UP000198583">
    <property type="component" value="Unassembled WGS sequence"/>
</dbReference>
<feature type="transmembrane region" description="Helical" evidence="1">
    <location>
        <begin position="101"/>
        <end position="121"/>
    </location>
</feature>
<protein>
    <submittedName>
        <fullName evidence="2">Uncharacterized protein</fullName>
    </submittedName>
</protein>
<name>A0A1I6EFQ1_9PSEU</name>
<accession>A0A1I6EFQ1</accession>
<dbReference type="EMBL" id="FOYL01000004">
    <property type="protein sequence ID" value="SFR16535.1"/>
    <property type="molecule type" value="Genomic_DNA"/>
</dbReference>
<gene>
    <name evidence="2" type="ORF">SAMN04488564_104398</name>
</gene>
<keyword evidence="1" id="KW-1133">Transmembrane helix</keyword>
<evidence type="ECO:0000256" key="1">
    <source>
        <dbReference type="SAM" id="Phobius"/>
    </source>
</evidence>
<keyword evidence="1" id="KW-0472">Membrane</keyword>
<reference evidence="3" key="1">
    <citation type="submission" date="2016-10" db="EMBL/GenBank/DDBJ databases">
        <authorList>
            <person name="Varghese N."/>
            <person name="Submissions S."/>
        </authorList>
    </citation>
    <scope>NUCLEOTIDE SEQUENCE [LARGE SCALE GENOMIC DNA]</scope>
    <source>
        <strain evidence="3">DSM 44232</strain>
    </source>
</reference>
<keyword evidence="3" id="KW-1185">Reference proteome</keyword>
<sequence>MCGGVQTYVMRERKGNGSAFTLFAGLALIAAGALSFPEAYQNAVDGLPGNYSVRDSALATDVAVATRSDLDPAPSEAEFGDTVEVVNADDRVFESEGRGPLVLVPPILLGVAGLVTSAVGLRRLRERKGPGAT</sequence>
<proteinExistence type="predicted"/>
<dbReference type="AlphaFoldDB" id="A0A1I6EFQ1"/>
<organism evidence="2 3">
    <name type="scientific">Lentzea waywayandensis</name>
    <dbReference type="NCBI Taxonomy" id="84724"/>
    <lineage>
        <taxon>Bacteria</taxon>
        <taxon>Bacillati</taxon>
        <taxon>Actinomycetota</taxon>
        <taxon>Actinomycetes</taxon>
        <taxon>Pseudonocardiales</taxon>
        <taxon>Pseudonocardiaceae</taxon>
        <taxon>Lentzea</taxon>
    </lineage>
</organism>
<evidence type="ECO:0000313" key="3">
    <source>
        <dbReference type="Proteomes" id="UP000198583"/>
    </source>
</evidence>